<evidence type="ECO:0000259" key="9">
    <source>
        <dbReference type="PROSITE" id="PS51782"/>
    </source>
</evidence>
<dbReference type="InterPro" id="IPR003961">
    <property type="entry name" value="FN3_dom"/>
</dbReference>
<comment type="subcellular location">
    <subcellularLocation>
        <location evidence="1">Nucleus</location>
    </subcellularLocation>
</comment>
<dbReference type="GO" id="GO:0000027">
    <property type="term" value="P:ribosomal large subunit assembly"/>
    <property type="evidence" value="ECO:0007669"/>
    <property type="project" value="TreeGrafter"/>
</dbReference>
<feature type="coiled-coil region" evidence="6">
    <location>
        <begin position="1121"/>
        <end position="1155"/>
    </location>
</feature>
<feature type="domain" description="LysM" evidence="9">
    <location>
        <begin position="1499"/>
        <end position="1543"/>
    </location>
</feature>
<dbReference type="PROSITE" id="PS51782">
    <property type="entry name" value="LYSM"/>
    <property type="match status" value="1"/>
</dbReference>
<evidence type="ECO:0000313" key="10">
    <source>
        <dbReference type="EMBL" id="CEG47940.1"/>
    </source>
</evidence>
<dbReference type="CDD" id="cd00063">
    <property type="entry name" value="FN3"/>
    <property type="match status" value="2"/>
</dbReference>
<dbReference type="SUPFAM" id="SSF50978">
    <property type="entry name" value="WD40 repeat-like"/>
    <property type="match status" value="1"/>
</dbReference>
<dbReference type="Gene3D" id="2.60.40.10">
    <property type="entry name" value="Immunoglobulins"/>
    <property type="match status" value="2"/>
</dbReference>
<dbReference type="PROSITE" id="PS50294">
    <property type="entry name" value="WD_REPEATS_REGION"/>
    <property type="match status" value="2"/>
</dbReference>
<feature type="repeat" description="WD" evidence="5">
    <location>
        <begin position="1313"/>
        <end position="1347"/>
    </location>
</feature>
<evidence type="ECO:0000256" key="3">
    <source>
        <dbReference type="ARBA" id="ARBA00022737"/>
    </source>
</evidence>
<dbReference type="PANTHER" id="PTHR19848:SF0">
    <property type="entry name" value="NOTCHLESS PROTEIN HOMOLOG 1"/>
    <property type="match status" value="1"/>
</dbReference>
<accession>A0A0P1B2A7</accession>
<dbReference type="InterPro" id="IPR001680">
    <property type="entry name" value="WD40_rpt"/>
</dbReference>
<dbReference type="InterPro" id="IPR036116">
    <property type="entry name" value="FN3_sf"/>
</dbReference>
<dbReference type="SMART" id="SM00060">
    <property type="entry name" value="FN3"/>
    <property type="match status" value="2"/>
</dbReference>
<dbReference type="Gene3D" id="3.10.350.10">
    <property type="entry name" value="LysM domain"/>
    <property type="match status" value="1"/>
</dbReference>
<feature type="region of interest" description="Disordered" evidence="7">
    <location>
        <begin position="1602"/>
        <end position="1622"/>
    </location>
</feature>
<protein>
    <submittedName>
        <fullName evidence="10">Beta-TrCP (Transducin repeats containing)/Slimb proteins</fullName>
    </submittedName>
</protein>
<reference evidence="11" key="1">
    <citation type="submission" date="2014-09" db="EMBL/GenBank/DDBJ databases">
        <authorList>
            <person name="Sharma Rahul"/>
            <person name="Thines Marco"/>
        </authorList>
    </citation>
    <scope>NUCLEOTIDE SEQUENCE [LARGE SCALE GENOMIC DNA]</scope>
</reference>
<dbReference type="EMBL" id="CCYD01002864">
    <property type="protein sequence ID" value="CEG47940.1"/>
    <property type="molecule type" value="Genomic_DNA"/>
</dbReference>
<feature type="domain" description="Fibronectin type-III" evidence="8">
    <location>
        <begin position="341"/>
        <end position="459"/>
    </location>
</feature>
<dbReference type="CDD" id="cd00118">
    <property type="entry name" value="LysM"/>
    <property type="match status" value="1"/>
</dbReference>
<dbReference type="Pfam" id="PF00400">
    <property type="entry name" value="WD40"/>
    <property type="match status" value="1"/>
</dbReference>
<dbReference type="OMA" id="WDPPIFT"/>
<dbReference type="Gene3D" id="2.130.10.10">
    <property type="entry name" value="YVTN repeat-like/Quinoprotein amine dehydrogenase"/>
    <property type="match status" value="2"/>
</dbReference>
<keyword evidence="4" id="KW-0539">Nucleus</keyword>
<dbReference type="RefSeq" id="XP_024584309.1">
    <property type="nucleotide sequence ID" value="XM_024718962.1"/>
</dbReference>
<dbReference type="PROSITE" id="PS50853">
    <property type="entry name" value="FN3"/>
    <property type="match status" value="1"/>
</dbReference>
<dbReference type="SUPFAM" id="SSF49265">
    <property type="entry name" value="Fibronectin type III"/>
    <property type="match status" value="1"/>
</dbReference>
<dbReference type="OrthoDB" id="190105at2759"/>
<dbReference type="PANTHER" id="PTHR19848">
    <property type="entry name" value="WD40 REPEAT PROTEIN"/>
    <property type="match status" value="1"/>
</dbReference>
<dbReference type="SMART" id="SM00320">
    <property type="entry name" value="WD40"/>
    <property type="match status" value="6"/>
</dbReference>
<feature type="repeat" description="WD" evidence="5">
    <location>
        <begin position="1456"/>
        <end position="1495"/>
    </location>
</feature>
<dbReference type="InterPro" id="IPR015943">
    <property type="entry name" value="WD40/YVTN_repeat-like_dom_sf"/>
</dbReference>
<dbReference type="Pfam" id="PF01476">
    <property type="entry name" value="LysM"/>
    <property type="match status" value="1"/>
</dbReference>
<dbReference type="SMART" id="SM00257">
    <property type="entry name" value="LysM"/>
    <property type="match status" value="1"/>
</dbReference>
<evidence type="ECO:0000256" key="4">
    <source>
        <dbReference type="ARBA" id="ARBA00023242"/>
    </source>
</evidence>
<feature type="coiled-coil region" evidence="6">
    <location>
        <begin position="96"/>
        <end position="123"/>
    </location>
</feature>
<feature type="region of interest" description="Disordered" evidence="7">
    <location>
        <begin position="1"/>
        <end position="21"/>
    </location>
</feature>
<evidence type="ECO:0000313" key="11">
    <source>
        <dbReference type="Proteomes" id="UP000054928"/>
    </source>
</evidence>
<dbReference type="SUPFAM" id="SSF48452">
    <property type="entry name" value="TPR-like"/>
    <property type="match status" value="1"/>
</dbReference>
<dbReference type="InterPro" id="IPR019775">
    <property type="entry name" value="WD40_repeat_CS"/>
</dbReference>
<keyword evidence="3" id="KW-0677">Repeat</keyword>
<dbReference type="Pfam" id="PF00041">
    <property type="entry name" value="fn3"/>
    <property type="match status" value="1"/>
</dbReference>
<dbReference type="InterPro" id="IPR036779">
    <property type="entry name" value="LysM_dom_sf"/>
</dbReference>
<dbReference type="InterPro" id="IPR013783">
    <property type="entry name" value="Ig-like_fold"/>
</dbReference>
<sequence>MRASAERESLSVTDDGTKGHARKLQQRAANRRLIGSNLLCTSMQALSLPRLLSAKHEAHEIQMDLIDAQSYHSRTVNYCGRQFAMEDSVGQLRRGIRNSQLQIRQKTEELEELERRVSRLSRMLCESSNEKKFSNTQLEICDNIRMQQLDVKPCRRCGRHYLSSILKEHERNCVEISLFEAQTMTGASLTAGSVELQNGKSRVFPMIEAASPQLPTLTKFVPQAPRNVRISRTEIMHNAVTIRWDLPIFTGLHTIFDYELSYSIVHTKTIQNVAQKCIDPQPPLRLSQWCLTSPLPIKRFFLTCLSANQEYGEFALRSITVAGMSESSNKVDIIRTMPAVSPTIPLFFCVERVTTTSITLNWMEPFDDGGEPIQNYEVVYLEAVLKKKEGECSNIGHASKTDYIIRSIRTNSTRPTLTLTNLLSGVNHLNFQVRAINTSGLQSNLCDPIKSIFTKALDSDVDLFDELKAAIFTHSHTIDSHILSGFTQRYEKFYYVKQLSKLILSMHPEMKSEVHGILSQFPSHMCTTDMNESASKFQPTMQASGEKYSGDRSDCQNVSERRRQFDFRISALRSDINKAEYNIQWCKDRQIELVGLIRAAETSIYDKQVELERARMFKGPQMDSDVFETGLQRFFTKDLIAALEDEIEIDQLYILDTKTEIVQVGNYLRSDIYRRETLLRKLVDRQEALQKFEICPETTMKADKTTAIMAKIRSSTLSRAFASIVANRFEAIDKRKKVCVAFHDLIRYRLHCAVQRWKEVTKLLACTNADADHVYGIGGIGLRNAALGRNDIVFNAHKLLFQLRFAEGSLQDLRWTTEQKIASGTEKFSLPDQDQSQDMKQEYHGILTEGDASMIIQNYERAFFLYRSTLNNDCWMQKMSRAQQIEVQIKLGEAAFCLNKHDRALTIFNCAAIMANREGLLYKEGLTLLRVADTQYVLHLLDMSIESYERALPLFKTLGDPQGQLSCYRGLQHIYEQLGNSELINLNKCHADEIESVLSNKLSSAGQKIEELTQRLIGPGAEGSCLVTLERVSATVPQLRRQRTQRKLDVFKEKTFVSNLVELLSNKKLLLVKGEEELTQALESDSSWVDSTILIGSVARYELDDFRKKLAKLSGCIQAGQERIDKEVNNAKIRIRNAEEEIEELEVELAVETGALMRKCLPDEKIRCFSFNATNEGLGNVIGTASHGISTCFACAGASGLLYDILSGACLEQAVGDLHEKHLGDPIGHQAPILCVYYIGSRVYTGSADASLGVWEIKNETIGYSCLLTRRLTNFDAAVTSVVADAQWIACGLSDCSVFVLDVESFAIITHIIAAHDRTVTALSIQSATSALTTGGADKKIKVWQLDICSSSTTRRKVRPLACLEAERRSDGSLNGHIVPITCVRRIANEIVSGDTSGFIAIWNLDADNKLLRMCEIYQNLAVTCLQFDATRIVCGAGNGYICVVDFATGCILQTMRGHQDSVLDLQFDRTRLISMSADAKLRLWYWQTRDSIKAGRRKYHILGAGETLRSLSLLYRTSVQRLLHWNSISDSTKIYLGQKLIVEVEANTSTSELNSLDRSCSVQYGKVAYENIDYISITQKKRTDVKSQWAAQRLSEYFPPLDDGDSHDLNLEAAQATTTKE</sequence>
<keyword evidence="2 5" id="KW-0853">WD repeat</keyword>
<evidence type="ECO:0000256" key="1">
    <source>
        <dbReference type="ARBA" id="ARBA00004123"/>
    </source>
</evidence>
<dbReference type="STRING" id="4781.A0A0P1B2A7"/>
<evidence type="ECO:0000259" key="8">
    <source>
        <dbReference type="PROSITE" id="PS50853"/>
    </source>
</evidence>
<evidence type="ECO:0000256" key="2">
    <source>
        <dbReference type="ARBA" id="ARBA00022574"/>
    </source>
</evidence>
<dbReference type="PROSITE" id="PS50082">
    <property type="entry name" value="WD_REPEATS_2"/>
    <property type="match status" value="2"/>
</dbReference>
<dbReference type="SUPFAM" id="SSF54106">
    <property type="entry name" value="LysM domain"/>
    <property type="match status" value="1"/>
</dbReference>
<name>A0A0P1B2A7_PLAHL</name>
<dbReference type="GO" id="GO:0005730">
    <property type="term" value="C:nucleolus"/>
    <property type="evidence" value="ECO:0007669"/>
    <property type="project" value="TreeGrafter"/>
</dbReference>
<dbReference type="InterPro" id="IPR018392">
    <property type="entry name" value="LysM"/>
</dbReference>
<dbReference type="Gene3D" id="1.25.40.10">
    <property type="entry name" value="Tetratricopeptide repeat domain"/>
    <property type="match status" value="1"/>
</dbReference>
<keyword evidence="11" id="KW-1185">Reference proteome</keyword>
<proteinExistence type="predicted"/>
<keyword evidence="6" id="KW-0175">Coiled coil</keyword>
<dbReference type="GeneID" id="36400318"/>
<dbReference type="PROSITE" id="PS00678">
    <property type="entry name" value="WD_REPEATS_1"/>
    <property type="match status" value="1"/>
</dbReference>
<evidence type="ECO:0000256" key="7">
    <source>
        <dbReference type="SAM" id="MobiDB-lite"/>
    </source>
</evidence>
<dbReference type="InterPro" id="IPR011990">
    <property type="entry name" value="TPR-like_helical_dom_sf"/>
</dbReference>
<evidence type="ECO:0000256" key="5">
    <source>
        <dbReference type="PROSITE-ProRule" id="PRU00221"/>
    </source>
</evidence>
<dbReference type="Proteomes" id="UP000054928">
    <property type="component" value="Unassembled WGS sequence"/>
</dbReference>
<evidence type="ECO:0000256" key="6">
    <source>
        <dbReference type="SAM" id="Coils"/>
    </source>
</evidence>
<organism evidence="10 11">
    <name type="scientific">Plasmopara halstedii</name>
    <name type="common">Downy mildew of sunflower</name>
    <dbReference type="NCBI Taxonomy" id="4781"/>
    <lineage>
        <taxon>Eukaryota</taxon>
        <taxon>Sar</taxon>
        <taxon>Stramenopiles</taxon>
        <taxon>Oomycota</taxon>
        <taxon>Peronosporomycetes</taxon>
        <taxon>Peronosporales</taxon>
        <taxon>Peronosporaceae</taxon>
        <taxon>Plasmopara</taxon>
    </lineage>
</organism>
<dbReference type="InterPro" id="IPR036322">
    <property type="entry name" value="WD40_repeat_dom_sf"/>
</dbReference>